<evidence type="ECO:0000256" key="1">
    <source>
        <dbReference type="ARBA" id="ARBA00004141"/>
    </source>
</evidence>
<dbReference type="InterPro" id="IPR001248">
    <property type="entry name" value="Pur-cyt_permease"/>
</dbReference>
<accession>A0AAC9TWH8</accession>
<dbReference type="PANTHER" id="PTHR30569:SF0">
    <property type="entry name" value="CYTOSINE PERMEASE"/>
    <property type="match status" value="1"/>
</dbReference>
<feature type="transmembrane region" description="Helical" evidence="6">
    <location>
        <begin position="230"/>
        <end position="255"/>
    </location>
</feature>
<feature type="transmembrane region" description="Helical" evidence="6">
    <location>
        <begin position="261"/>
        <end position="283"/>
    </location>
</feature>
<gene>
    <name evidence="7" type="ORF">BHAMNSH16_13695</name>
</gene>
<evidence type="ECO:0000256" key="5">
    <source>
        <dbReference type="ARBA" id="ARBA00023136"/>
    </source>
</evidence>
<keyword evidence="8" id="KW-1185">Reference proteome</keyword>
<feature type="transmembrane region" description="Helical" evidence="6">
    <location>
        <begin position="158"/>
        <end position="178"/>
    </location>
</feature>
<dbReference type="InterPro" id="IPR030191">
    <property type="entry name" value="CodB"/>
</dbReference>
<keyword evidence="3 6" id="KW-0812">Transmembrane</keyword>
<feature type="transmembrane region" description="Helical" evidence="6">
    <location>
        <begin position="396"/>
        <end position="415"/>
    </location>
</feature>
<dbReference type="Proteomes" id="UP000264880">
    <property type="component" value="Chromosome"/>
</dbReference>
<feature type="transmembrane region" description="Helical" evidence="6">
    <location>
        <begin position="97"/>
        <end position="121"/>
    </location>
</feature>
<dbReference type="KEGG" id="bhp:BHAMNSH16_13695"/>
<comment type="subcellular location">
    <subcellularLocation>
        <location evidence="1">Membrane</location>
        <topology evidence="1">Multi-pass membrane protein</topology>
    </subcellularLocation>
</comment>
<dbReference type="GO" id="GO:0005886">
    <property type="term" value="C:plasma membrane"/>
    <property type="evidence" value="ECO:0007669"/>
    <property type="project" value="TreeGrafter"/>
</dbReference>
<evidence type="ECO:0000313" key="8">
    <source>
        <dbReference type="Proteomes" id="UP000264880"/>
    </source>
</evidence>
<dbReference type="Pfam" id="PF02133">
    <property type="entry name" value="Transp_cyt_pur"/>
    <property type="match status" value="1"/>
</dbReference>
<organism evidence="7 8">
    <name type="scientific">Brachyspira hampsonii</name>
    <dbReference type="NCBI Taxonomy" id="1287055"/>
    <lineage>
        <taxon>Bacteria</taxon>
        <taxon>Pseudomonadati</taxon>
        <taxon>Spirochaetota</taxon>
        <taxon>Spirochaetia</taxon>
        <taxon>Brachyspirales</taxon>
        <taxon>Brachyspiraceae</taxon>
        <taxon>Brachyspira</taxon>
    </lineage>
</organism>
<dbReference type="PANTHER" id="PTHR30569">
    <property type="entry name" value="CYTOSINE TRANSPORTER CODB"/>
    <property type="match status" value="1"/>
</dbReference>
<evidence type="ECO:0000256" key="4">
    <source>
        <dbReference type="ARBA" id="ARBA00022989"/>
    </source>
</evidence>
<feature type="transmembrane region" description="Helical" evidence="6">
    <location>
        <begin position="330"/>
        <end position="351"/>
    </location>
</feature>
<evidence type="ECO:0000256" key="2">
    <source>
        <dbReference type="ARBA" id="ARBA00008974"/>
    </source>
</evidence>
<evidence type="ECO:0000313" key="7">
    <source>
        <dbReference type="EMBL" id="ASJ22639.1"/>
    </source>
</evidence>
<evidence type="ECO:0000256" key="6">
    <source>
        <dbReference type="SAM" id="Phobius"/>
    </source>
</evidence>
<dbReference type="AlphaFoldDB" id="A0AAC9TWH8"/>
<feature type="transmembrane region" description="Helical" evidence="6">
    <location>
        <begin position="133"/>
        <end position="151"/>
    </location>
</feature>
<reference evidence="7 8" key="1">
    <citation type="submission" date="2017-02" db="EMBL/GenBank/DDBJ databases">
        <title>Complete genome sequence of Brachyspira hampsonii genomovar I strain NSH-16 (ATCC BAA-2463).</title>
        <authorList>
            <person name="Mirajkar N.S."/>
            <person name="Gebhart C.J."/>
        </authorList>
    </citation>
    <scope>NUCLEOTIDE SEQUENCE [LARGE SCALE GENOMIC DNA]</scope>
    <source>
        <strain evidence="7 8">NSH-16</strain>
    </source>
</reference>
<dbReference type="Gene3D" id="1.10.4160.10">
    <property type="entry name" value="Hydantoin permease"/>
    <property type="match status" value="1"/>
</dbReference>
<dbReference type="RefSeq" id="WP_008731578.1">
    <property type="nucleotide sequence ID" value="NZ_CP019914.1"/>
</dbReference>
<keyword evidence="4 6" id="KW-1133">Transmembrane helix</keyword>
<protein>
    <submittedName>
        <fullName evidence="7">Allantoin permease</fullName>
    </submittedName>
</protein>
<proteinExistence type="inferred from homology"/>
<dbReference type="EMBL" id="CP019914">
    <property type="protein sequence ID" value="ASJ22639.1"/>
    <property type="molecule type" value="Genomic_DNA"/>
</dbReference>
<feature type="transmembrane region" description="Helical" evidence="6">
    <location>
        <begin position="53"/>
        <end position="76"/>
    </location>
</feature>
<feature type="transmembrane region" description="Helical" evidence="6">
    <location>
        <begin position="372"/>
        <end position="390"/>
    </location>
</feature>
<feature type="transmembrane region" description="Helical" evidence="6">
    <location>
        <begin position="198"/>
        <end position="218"/>
    </location>
</feature>
<feature type="transmembrane region" description="Helical" evidence="6">
    <location>
        <begin position="21"/>
        <end position="41"/>
    </location>
</feature>
<sequence length="420" mass="45538">MDNNNNDFEREAVPESQKKSVVSIMMVWTGYVFVVTSMIAGGGLTNILTMKEIVIVMILGNIFLSLIAIGMSYIASKTGLTFALITRYSFGNQGSRIVSLFSPIVNLGWYIVQSAVYGSMIAQIFKLGSTGELVAMALSAMVMGIIALIGFEALNTLGLVSIPAIIFLCIAAAMRSTMEVEGGMSYIINVVPKNPGTLSDGLMIVIGTWIFSVSTAVADIMRYAKSLKHAVISAVFSLIIGNSLLIGCGAIAAAATGQADLPALLISMGLVIPGVILLTTNIFTTNGTNLYSNALALSNVFRNVDRKIIFYGMILFSMVMTLLRPNRIDVFFVFLNVLSIIIPALPGIIFVDFYYFNKGNYPKLSEADAKQIRWSAVISWIIATVLTFFIKWGFQPLNGIVMGALIYFIFNSIALKMSKE</sequence>
<evidence type="ECO:0000256" key="3">
    <source>
        <dbReference type="ARBA" id="ARBA00022692"/>
    </source>
</evidence>
<dbReference type="GO" id="GO:0015209">
    <property type="term" value="F:cytosine transmembrane transporter activity"/>
    <property type="evidence" value="ECO:0007669"/>
    <property type="project" value="InterPro"/>
</dbReference>
<keyword evidence="5 6" id="KW-0472">Membrane</keyword>
<feature type="transmembrane region" description="Helical" evidence="6">
    <location>
        <begin position="308"/>
        <end position="324"/>
    </location>
</feature>
<comment type="similarity">
    <text evidence="2">Belongs to the purine-cytosine permease (2.A.39) family.</text>
</comment>
<name>A0AAC9TWH8_9SPIR</name>